<dbReference type="InterPro" id="IPR007737">
    <property type="entry name" value="Mga_HTH"/>
</dbReference>
<dbReference type="EMBL" id="CP045068">
    <property type="protein sequence ID" value="QFQ92271.1"/>
    <property type="molecule type" value="Genomic_DNA"/>
</dbReference>
<sequence length="524" mass="59836">MPMMQKQSGDLFLSSSALDRLNLFTTIRQLRLAQMSVEERLAAEKDGVAFVTEVNLRQVAHATGRNYGSIYNIYNDLLGVLQRIVGDPHADLTTLFNLSDARLRYEMITQTSPYQFMQAALSNHHMRFDDFVAPMHLSRMTVMRHLHPLRDLAQVFGVKMIPEHLNFVGDEAHLRLFFTTMFWQATAGVAWPFKNITRTTAKQVVHRVYQTLDCEIPNATAEEISMYYLAISLQRMKSGHILTYDRAKVVLDYPLPSLDLALGHGHVRDFELPPMTRLQVMGEASFAFFLMHLQPNFMVSDDAQMQVYIERFRRYAPDVYQLTKGFVSAFPAWERPLTPAEKQLMQANLLAVSASVLTLGVDFNQLVAYTFHDELEAHVKDPHYSRIIRQTLTQVVLSQHLENFIDVIDLLSDNFEQNLRLFKASFRPQQPVKVLLTLDQSGLADIDLVAMLKQQAIVELLAPTVDPQSADLVIQAAALEAKTQPNVFNWPEHPTAERFGELYAVLMSLWQDKQVVSTPNRKRA</sequence>
<reference evidence="2 3" key="1">
    <citation type="submission" date="2019-10" db="EMBL/GenBank/DDBJ databases">
        <title>Genome sequencing of Lactobacillus manihotivorans.</title>
        <authorList>
            <person name="Kim K."/>
        </authorList>
    </citation>
    <scope>NUCLEOTIDE SEQUENCE [LARGE SCALE GENOMIC DNA]</scope>
    <source>
        <strain evidence="2 3">LM010</strain>
    </source>
</reference>
<accession>A0A5P8JUD0</accession>
<feature type="domain" description="Mga helix-turn-helix" evidence="1">
    <location>
        <begin position="107"/>
        <end position="182"/>
    </location>
</feature>
<dbReference type="Pfam" id="PF05043">
    <property type="entry name" value="Mga"/>
    <property type="match status" value="1"/>
</dbReference>
<name>A0A5P8JUD0_9LACO</name>
<dbReference type="AlphaFoldDB" id="A0A5P8JUD0"/>
<dbReference type="RefSeq" id="WP_054717548.1">
    <property type="nucleotide sequence ID" value="NZ_CP045068.1"/>
</dbReference>
<proteinExistence type="predicted"/>
<gene>
    <name evidence="2" type="ORF">LM010_12965</name>
</gene>
<evidence type="ECO:0000259" key="1">
    <source>
        <dbReference type="Pfam" id="PF05043"/>
    </source>
</evidence>
<protein>
    <recommendedName>
        <fullName evidence="1">Mga helix-turn-helix domain-containing protein</fullName>
    </recommendedName>
</protein>
<dbReference type="Proteomes" id="UP000388452">
    <property type="component" value="Chromosome"/>
</dbReference>
<organism evidence="2 3">
    <name type="scientific">Lacticaseibacillus manihotivorans</name>
    <dbReference type="NCBI Taxonomy" id="88233"/>
    <lineage>
        <taxon>Bacteria</taxon>
        <taxon>Bacillati</taxon>
        <taxon>Bacillota</taxon>
        <taxon>Bacilli</taxon>
        <taxon>Lactobacillales</taxon>
        <taxon>Lactobacillaceae</taxon>
        <taxon>Lacticaseibacillus</taxon>
    </lineage>
</organism>
<evidence type="ECO:0000313" key="3">
    <source>
        <dbReference type="Proteomes" id="UP000388452"/>
    </source>
</evidence>
<evidence type="ECO:0000313" key="2">
    <source>
        <dbReference type="EMBL" id="QFQ92271.1"/>
    </source>
</evidence>